<keyword evidence="3" id="KW-1185">Reference proteome</keyword>
<comment type="caution">
    <text evidence="2">The sequence shown here is derived from an EMBL/GenBank/DDBJ whole genome shotgun (WGS) entry which is preliminary data.</text>
</comment>
<sequence>MEEHAFGPGLPRLAPAGGAAAVPHGGATLARAGVGAELVAPEQLRRGKTGWPSVDRGLRIGAIVNKRAHRNAAREIFNGSTLLDWAAPSSVGELDAALARFAESKIDTLVIDGGDGTIRDVLSASARVFTGPMPTIAVVPSGKTNALAIDLGVPADWSLKDAIAAAATGQIRVRSPIEVSRLGEAGPGLRGFLFGTGAFVKATALAQETHKVGAFRGLAVGMALTGGVLQTAFAGSNNHWRQGERMEIQLEDGRRLDRSLYLVLGSTLERLPLGLKPFGRERAGLKFLGIDAPPRHIVATAPMLLSGSEAGWLERIGYHRADMEAMTISVPSGFILDGELYRGGDLSVRKGAPLRFLVP</sequence>
<dbReference type="InterPro" id="IPR017438">
    <property type="entry name" value="ATP-NAD_kinase_N"/>
</dbReference>
<protein>
    <recommendedName>
        <fullName evidence="1">DAGKc domain-containing protein</fullName>
    </recommendedName>
</protein>
<dbReference type="InterPro" id="IPR016064">
    <property type="entry name" value="NAD/diacylglycerol_kinase_sf"/>
</dbReference>
<evidence type="ECO:0000313" key="3">
    <source>
        <dbReference type="Proteomes" id="UP000546200"/>
    </source>
</evidence>
<evidence type="ECO:0000313" key="2">
    <source>
        <dbReference type="EMBL" id="MBB5716664.1"/>
    </source>
</evidence>
<organism evidence="2 3">
    <name type="scientific">Sphingomonas aerophila</name>
    <dbReference type="NCBI Taxonomy" id="1344948"/>
    <lineage>
        <taxon>Bacteria</taxon>
        <taxon>Pseudomonadati</taxon>
        <taxon>Pseudomonadota</taxon>
        <taxon>Alphaproteobacteria</taxon>
        <taxon>Sphingomonadales</taxon>
        <taxon>Sphingomonadaceae</taxon>
        <taxon>Sphingomonas</taxon>
    </lineage>
</organism>
<dbReference type="GO" id="GO:0016301">
    <property type="term" value="F:kinase activity"/>
    <property type="evidence" value="ECO:0007669"/>
    <property type="project" value="InterPro"/>
</dbReference>
<dbReference type="Proteomes" id="UP000546200">
    <property type="component" value="Unassembled WGS sequence"/>
</dbReference>
<dbReference type="InterPro" id="IPR001206">
    <property type="entry name" value="Diacylglycerol_kinase_cat_dom"/>
</dbReference>
<dbReference type="PROSITE" id="PS50146">
    <property type="entry name" value="DAGK"/>
    <property type="match status" value="1"/>
</dbReference>
<dbReference type="Pfam" id="PF00781">
    <property type="entry name" value="DAGK_cat"/>
    <property type="match status" value="1"/>
</dbReference>
<reference evidence="2 3" key="1">
    <citation type="submission" date="2020-08" db="EMBL/GenBank/DDBJ databases">
        <title>Genomic Encyclopedia of Type Strains, Phase IV (KMG-IV): sequencing the most valuable type-strain genomes for metagenomic binning, comparative biology and taxonomic classification.</title>
        <authorList>
            <person name="Goeker M."/>
        </authorList>
    </citation>
    <scope>NUCLEOTIDE SEQUENCE [LARGE SCALE GENOMIC DNA]</scope>
    <source>
        <strain evidence="2 3">DSM 100044</strain>
    </source>
</reference>
<dbReference type="SUPFAM" id="SSF111331">
    <property type="entry name" value="NAD kinase/diacylglycerol kinase-like"/>
    <property type="match status" value="1"/>
</dbReference>
<feature type="domain" description="DAGKc" evidence="1">
    <location>
        <begin position="103"/>
        <end position="186"/>
    </location>
</feature>
<gene>
    <name evidence="2" type="ORF">FHS94_003536</name>
</gene>
<evidence type="ECO:0000259" key="1">
    <source>
        <dbReference type="PROSITE" id="PS50146"/>
    </source>
</evidence>
<proteinExistence type="predicted"/>
<dbReference type="EMBL" id="JACIJK010000013">
    <property type="protein sequence ID" value="MBB5716664.1"/>
    <property type="molecule type" value="Genomic_DNA"/>
</dbReference>
<dbReference type="RefSeq" id="WP_184060137.1">
    <property type="nucleotide sequence ID" value="NZ_JACIJK010000013.1"/>
</dbReference>
<name>A0A7W9BG83_9SPHN</name>
<dbReference type="AlphaFoldDB" id="A0A7W9BG83"/>
<accession>A0A7W9BG83</accession>
<dbReference type="Gene3D" id="3.40.50.10330">
    <property type="entry name" value="Probable inorganic polyphosphate/atp-NAD kinase, domain 1"/>
    <property type="match status" value="1"/>
</dbReference>